<sequence length="483" mass="55357">MESLQSMLETTSLSKGSPDHRPASPANRANICDLPPELIEEITTHLEIRHITRLRRVCRYLNEATFRSFVRGFSKLRTDLSYKSCKEFEALTQNQLLANQIKHLHITAKSIFSTETSPKTGHIRFGAGFDWLRDGDGLIIPDQEGMARWETVLKDLPNCKTITLERAFRAPQHIPCTDSDVNTDDEGDFIADVESTEEQADEYPALTHTEVHLFILAMIAKGALQPEEYELNFGRRLQGPLLGPPFEIEPAHQYDYYYHRDFRRAWRKNLSSLHFTASLKSTAAVNHLRVLVALAHRLKSLTLDFNFDSDADHSTSVVRLLSDERLASHFRLKSLELRHGKLYPGSHGQWVVHAMARHRGTLEHFGLRDMCLSDGIPKIILRDLANNVYEKLKSFRLDQVCVTYPEAPLYGRQRMGLYFRDLEQGSRVDEETKGTLEYRFHPKGGSWPHRPYGLPCPTSLVAYTGPGVSQIAKRLYDLRQYQR</sequence>
<dbReference type="EMBL" id="PVWQ01000013">
    <property type="protein sequence ID" value="RDW65751.1"/>
    <property type="molecule type" value="Genomic_DNA"/>
</dbReference>
<evidence type="ECO:0000256" key="1">
    <source>
        <dbReference type="SAM" id="MobiDB-lite"/>
    </source>
</evidence>
<feature type="compositionally biased region" description="Polar residues" evidence="1">
    <location>
        <begin position="1"/>
        <end position="15"/>
    </location>
</feature>
<gene>
    <name evidence="3" type="ORF">DSM5745_09490</name>
</gene>
<dbReference type="AlphaFoldDB" id="A0A3D8QVN0"/>
<name>A0A3D8QVN0_9EURO</name>
<evidence type="ECO:0000259" key="2">
    <source>
        <dbReference type="PROSITE" id="PS50181"/>
    </source>
</evidence>
<dbReference type="Pfam" id="PF12937">
    <property type="entry name" value="F-box-like"/>
    <property type="match status" value="1"/>
</dbReference>
<reference evidence="3 4" key="1">
    <citation type="journal article" date="2018" name="IMA Fungus">
        <title>IMA Genome-F 9: Draft genome sequence of Annulohypoxylon stygium, Aspergillus mulundensis, Berkeleyomyces basicola (syn. Thielaviopsis basicola), Ceratocystis smalleyi, two Cercospora beticola strains, Coleophoma cylindrospora, Fusarium fracticaudum, Phialophora cf. hyalina, and Morchella septimelata.</title>
        <authorList>
            <person name="Wingfield B.D."/>
            <person name="Bills G.F."/>
            <person name="Dong Y."/>
            <person name="Huang W."/>
            <person name="Nel W.J."/>
            <person name="Swalarsk-Parry B.S."/>
            <person name="Vaghefi N."/>
            <person name="Wilken P.M."/>
            <person name="An Z."/>
            <person name="de Beer Z.W."/>
            <person name="De Vos L."/>
            <person name="Chen L."/>
            <person name="Duong T.A."/>
            <person name="Gao Y."/>
            <person name="Hammerbacher A."/>
            <person name="Kikkert J.R."/>
            <person name="Li Y."/>
            <person name="Li H."/>
            <person name="Li K."/>
            <person name="Li Q."/>
            <person name="Liu X."/>
            <person name="Ma X."/>
            <person name="Naidoo K."/>
            <person name="Pethybridge S.J."/>
            <person name="Sun J."/>
            <person name="Steenkamp E.T."/>
            <person name="van der Nest M.A."/>
            <person name="van Wyk S."/>
            <person name="Wingfield M.J."/>
            <person name="Xiong C."/>
            <person name="Yue Q."/>
            <person name="Zhang X."/>
        </authorList>
    </citation>
    <scope>NUCLEOTIDE SEQUENCE [LARGE SCALE GENOMIC DNA]</scope>
    <source>
        <strain evidence="3 4">DSM 5745</strain>
    </source>
</reference>
<dbReference type="PROSITE" id="PS50181">
    <property type="entry name" value="FBOX"/>
    <property type="match status" value="1"/>
</dbReference>
<dbReference type="RefSeq" id="XP_026599854.1">
    <property type="nucleotide sequence ID" value="XM_026751506.1"/>
</dbReference>
<dbReference type="SMART" id="SM00256">
    <property type="entry name" value="FBOX"/>
    <property type="match status" value="1"/>
</dbReference>
<dbReference type="InterPro" id="IPR036047">
    <property type="entry name" value="F-box-like_dom_sf"/>
</dbReference>
<dbReference type="GeneID" id="38119860"/>
<comment type="caution">
    <text evidence="3">The sequence shown here is derived from an EMBL/GenBank/DDBJ whole genome shotgun (WGS) entry which is preliminary data.</text>
</comment>
<protein>
    <recommendedName>
        <fullName evidence="2">F-box domain-containing protein</fullName>
    </recommendedName>
</protein>
<evidence type="ECO:0000313" key="3">
    <source>
        <dbReference type="EMBL" id="RDW65751.1"/>
    </source>
</evidence>
<evidence type="ECO:0000313" key="4">
    <source>
        <dbReference type="Proteomes" id="UP000256690"/>
    </source>
</evidence>
<proteinExistence type="predicted"/>
<feature type="domain" description="F-box" evidence="2">
    <location>
        <begin position="28"/>
        <end position="76"/>
    </location>
</feature>
<dbReference type="SUPFAM" id="SSF81383">
    <property type="entry name" value="F-box domain"/>
    <property type="match status" value="1"/>
</dbReference>
<dbReference type="InterPro" id="IPR001810">
    <property type="entry name" value="F-box_dom"/>
</dbReference>
<feature type="region of interest" description="Disordered" evidence="1">
    <location>
        <begin position="1"/>
        <end position="29"/>
    </location>
</feature>
<organism evidence="3 4">
    <name type="scientific">Aspergillus mulundensis</name>
    <dbReference type="NCBI Taxonomy" id="1810919"/>
    <lineage>
        <taxon>Eukaryota</taxon>
        <taxon>Fungi</taxon>
        <taxon>Dikarya</taxon>
        <taxon>Ascomycota</taxon>
        <taxon>Pezizomycotina</taxon>
        <taxon>Eurotiomycetes</taxon>
        <taxon>Eurotiomycetidae</taxon>
        <taxon>Eurotiales</taxon>
        <taxon>Aspergillaceae</taxon>
        <taxon>Aspergillus</taxon>
        <taxon>Aspergillus subgen. Nidulantes</taxon>
    </lineage>
</organism>
<dbReference type="Proteomes" id="UP000256690">
    <property type="component" value="Unassembled WGS sequence"/>
</dbReference>
<accession>A0A3D8QVN0</accession>
<keyword evidence="4" id="KW-1185">Reference proteome</keyword>